<dbReference type="Gene3D" id="1.20.140.160">
    <property type="match status" value="1"/>
</dbReference>
<dbReference type="SUPFAM" id="SSF88659">
    <property type="entry name" value="Sigma3 and sigma4 domains of RNA polymerase sigma factors"/>
    <property type="match status" value="1"/>
</dbReference>
<dbReference type="InterPro" id="IPR013324">
    <property type="entry name" value="RNA_pol_sigma_r3/r4-like"/>
</dbReference>
<dbReference type="AlphaFoldDB" id="A0A538TRE9"/>
<evidence type="ECO:0000259" key="2">
    <source>
        <dbReference type="Pfam" id="PF04545"/>
    </source>
</evidence>
<dbReference type="EMBL" id="VBOY01000060">
    <property type="protein sequence ID" value="TMQ66178.1"/>
    <property type="molecule type" value="Genomic_DNA"/>
</dbReference>
<dbReference type="Pfam" id="PF04545">
    <property type="entry name" value="Sigma70_r4"/>
    <property type="match status" value="1"/>
</dbReference>
<evidence type="ECO:0000313" key="3">
    <source>
        <dbReference type="EMBL" id="TMQ66178.1"/>
    </source>
</evidence>
<dbReference type="Proteomes" id="UP000316609">
    <property type="component" value="Unassembled WGS sequence"/>
</dbReference>
<dbReference type="InterPro" id="IPR007630">
    <property type="entry name" value="RNA_pol_sigma70_r4"/>
</dbReference>
<evidence type="ECO:0000256" key="1">
    <source>
        <dbReference type="SAM" id="MobiDB-lite"/>
    </source>
</evidence>
<gene>
    <name evidence="3" type="ORF">E6K78_06650</name>
</gene>
<feature type="domain" description="RNA polymerase sigma-70 region 4" evidence="2">
    <location>
        <begin position="51"/>
        <end position="94"/>
    </location>
</feature>
<proteinExistence type="predicted"/>
<comment type="caution">
    <text evidence="3">The sequence shown here is derived from an EMBL/GenBank/DDBJ whole genome shotgun (WGS) entry which is preliminary data.</text>
</comment>
<evidence type="ECO:0000313" key="4">
    <source>
        <dbReference type="Proteomes" id="UP000316609"/>
    </source>
</evidence>
<feature type="region of interest" description="Disordered" evidence="1">
    <location>
        <begin position="1"/>
        <end position="28"/>
    </location>
</feature>
<organism evidence="3 4">
    <name type="scientific">Eiseniibacteriota bacterium</name>
    <dbReference type="NCBI Taxonomy" id="2212470"/>
    <lineage>
        <taxon>Bacteria</taxon>
        <taxon>Candidatus Eiseniibacteriota</taxon>
    </lineage>
</organism>
<reference evidence="3 4" key="1">
    <citation type="journal article" date="2019" name="Nat. Microbiol.">
        <title>Mediterranean grassland soil C-N compound turnover is dependent on rainfall and depth, and is mediated by genomically divergent microorganisms.</title>
        <authorList>
            <person name="Diamond S."/>
            <person name="Andeer P.F."/>
            <person name="Li Z."/>
            <person name="Crits-Christoph A."/>
            <person name="Burstein D."/>
            <person name="Anantharaman K."/>
            <person name="Lane K.R."/>
            <person name="Thomas B.C."/>
            <person name="Pan C."/>
            <person name="Northen T.R."/>
            <person name="Banfield J.F."/>
        </authorList>
    </citation>
    <scope>NUCLEOTIDE SEQUENCE [LARGE SCALE GENOMIC DNA]</scope>
    <source>
        <strain evidence="3">WS_8</strain>
    </source>
</reference>
<accession>A0A538TRE9</accession>
<dbReference type="GO" id="GO:0006352">
    <property type="term" value="P:DNA-templated transcription initiation"/>
    <property type="evidence" value="ECO:0007669"/>
    <property type="project" value="InterPro"/>
</dbReference>
<name>A0A538TRE9_UNCEI</name>
<protein>
    <recommendedName>
        <fullName evidence="2">RNA polymerase sigma-70 region 4 domain-containing protein</fullName>
    </recommendedName>
</protein>
<dbReference type="GO" id="GO:0003700">
    <property type="term" value="F:DNA-binding transcription factor activity"/>
    <property type="evidence" value="ECO:0007669"/>
    <property type="project" value="InterPro"/>
</dbReference>
<sequence>MRPAARRSRPVGTNGRGSLSLVPETKRPERDRVALAPALRRHVLASFARRPARERLVLALLLYERLNTDEVASVIGISPAEVSRAYRTLLAKLRDVTPRREDELARSLRARARFAPERRRRAA</sequence>